<protein>
    <recommendedName>
        <fullName evidence="4">PKD/Chitinase domain-containing protein</fullName>
    </recommendedName>
</protein>
<sequence length="1341" mass="147991">MASTISKACLFAFTLLILGCGGGGDKQQPETPLTETPVITPDPGPEPSPQPNPEPQPTPEPKNEAPIVGIEGTSTGQERQPIVLQAKSSDVDGSIVNYQWQHDSDLLLNLSGSATERLTLSTPDIQQDVTVTFTVTVTDNQGASESASHTVHFARNEITFQLRGLVTDKPIPNAIVTATVGKETFSTTANASGEYTLDIAADEASQSTLVQLHAQGVGAQSRVAFISQLPSVSLIRSKAGEDNVLDASEIFGVNVTNVTTAEYVQLSEHEGAFDSLAQLQNALLLVDTADKIKLATLIKALVDDNIDLMPVKFSSTLALAEDTAGAAQLYSELEVAHPELLKKAEDALLKDTTLLPGLTSELLGDYTLAIPNTMHGLLVNLSFNDDGTGQIIAEEVSSFDWEKIGQTVTLSFAEPVTILPAGIKSDYGPSAKTVLNTLTFDVLEERSGLIAARVSYQHGLVLEFLSEPITDVTEAFAHLYKTVPDLSINRDELIGIWHLQHHLLGHSLGEAVKLDLLEDGTANQISTNTAWQWQLNGNTLTLESTDKTLTYQVLEYANGQLHTIVKGHVSENLNTRNGAVFVKHQNVEFDALNVTGSWSISRSQYDEQQYFFFDNNRYFSELGRSSAWVLEQGKLELGEYLWNGTHVEQCDVSQASCIYNVTDEFELVGVYGNDVVVNHNKLQTTGVVEDQSRSLLRFFTRDQNHGHRLKKVSHFGSEQVLYGAEETLTFDMHCPSGPCYSVVEYQGLSYRIEEQGSVMLLSNDETGEQLVLSVKVLSATEQEVCIRSTNGQCDTSNTSIFTTLGPELDFNITIEGEGSMLAHTDKPRLGETLSLTVIPSAGYMVSKISGCNGYFTEQNMTFYVHAPAKSCHITAKFIKYNEFVGENRLVRKGFYAPSSFDFNVFASGDGTIFRSGFYSPFTWQTKANGGLTAQLEQPTFAGQEFSNSDPSISYDIEITGFELVRHPEGVEVTWHRQLSIEGIVQSSDSMREVLDDIRDFEKITLTHAEMVGTWSLGYGSNEFDYFSQSKNRASLRYLSTYKLILNEQGDGEIIDALGRTPINWVLGDDYLELQQLNGQNHVMRIFVWNALDGSFQFNTQLVTGSYLTPLNRGTGAMVKHQVSAPDIVSKVGIWRFKEGDHFDVLSGLEVYDNGVIRLGADFNYHHVSVEGNVIYMENLWDYKQNIIDPNCSIDKIECSLHSSLTFELVATGDNKLYVLETSVFVPNAFPSSVLRVVEYNSTGLEKFEHYMLANLKLSQQVGDTKLVWRTDVDSSNNAVTITTPDGQFSAILDELGRIVYDNQGENYYLQVVDASHDGVKVCHYSEHDVCNVDNELFLTYQ</sequence>
<gene>
    <name evidence="2" type="ORF">N473_15245</name>
</gene>
<dbReference type="Proteomes" id="UP000076486">
    <property type="component" value="Unassembled WGS sequence"/>
</dbReference>
<dbReference type="Gene3D" id="2.60.40.10">
    <property type="entry name" value="Immunoglobulins"/>
    <property type="match status" value="1"/>
</dbReference>
<proteinExistence type="predicted"/>
<dbReference type="PROSITE" id="PS51257">
    <property type="entry name" value="PROKAR_LIPOPROTEIN"/>
    <property type="match status" value="1"/>
</dbReference>
<comment type="caution">
    <text evidence="2">The sequence shown here is derived from an EMBL/GenBank/DDBJ whole genome shotgun (WGS) entry which is preliminary data.</text>
</comment>
<feature type="region of interest" description="Disordered" evidence="1">
    <location>
        <begin position="24"/>
        <end position="80"/>
    </location>
</feature>
<dbReference type="InterPro" id="IPR013783">
    <property type="entry name" value="Ig-like_fold"/>
</dbReference>
<name>A0A162C976_9GAMM</name>
<accession>A0A162C976</accession>
<organism evidence="2 3">
    <name type="scientific">Pseudoalteromonas luteoviolacea CPMOR-1</name>
    <dbReference type="NCBI Taxonomy" id="1365248"/>
    <lineage>
        <taxon>Bacteria</taxon>
        <taxon>Pseudomonadati</taxon>
        <taxon>Pseudomonadota</taxon>
        <taxon>Gammaproteobacteria</taxon>
        <taxon>Alteromonadales</taxon>
        <taxon>Pseudoalteromonadaceae</taxon>
        <taxon>Pseudoalteromonas</taxon>
    </lineage>
</organism>
<evidence type="ECO:0008006" key="4">
    <source>
        <dbReference type="Google" id="ProtNLM"/>
    </source>
</evidence>
<dbReference type="RefSeq" id="WP_063367680.1">
    <property type="nucleotide sequence ID" value="NZ_AUYC01000022.1"/>
</dbReference>
<dbReference type="Pfam" id="PF22352">
    <property type="entry name" value="K319L-like_PKD"/>
    <property type="match status" value="1"/>
</dbReference>
<evidence type="ECO:0000313" key="2">
    <source>
        <dbReference type="EMBL" id="KZN64301.1"/>
    </source>
</evidence>
<feature type="compositionally biased region" description="Pro residues" evidence="1">
    <location>
        <begin position="40"/>
        <end position="60"/>
    </location>
</feature>
<reference evidence="2 3" key="1">
    <citation type="submission" date="2013-07" db="EMBL/GenBank/DDBJ databases">
        <title>Comparative Genomic and Metabolomic Analysis of Twelve Strains of Pseudoalteromonas luteoviolacea.</title>
        <authorList>
            <person name="Vynne N.G."/>
            <person name="Mansson M."/>
            <person name="Gram L."/>
        </authorList>
    </citation>
    <scope>NUCLEOTIDE SEQUENCE [LARGE SCALE GENOMIC DNA]</scope>
    <source>
        <strain evidence="2 3">CPMOR-1</strain>
    </source>
</reference>
<dbReference type="PATRIC" id="fig|1365248.3.peg.1962"/>
<dbReference type="EMBL" id="AUYC01000022">
    <property type="protein sequence ID" value="KZN64301.1"/>
    <property type="molecule type" value="Genomic_DNA"/>
</dbReference>
<evidence type="ECO:0000256" key="1">
    <source>
        <dbReference type="SAM" id="MobiDB-lite"/>
    </source>
</evidence>
<evidence type="ECO:0000313" key="3">
    <source>
        <dbReference type="Proteomes" id="UP000076486"/>
    </source>
</evidence>